<dbReference type="OrthoDB" id="1705475at2"/>
<organism evidence="3 4">
    <name type="scientific">Clostridium magnum DSM 2767</name>
    <dbReference type="NCBI Taxonomy" id="1121326"/>
    <lineage>
        <taxon>Bacteria</taxon>
        <taxon>Bacillati</taxon>
        <taxon>Bacillota</taxon>
        <taxon>Clostridia</taxon>
        <taxon>Eubacteriales</taxon>
        <taxon>Clostridiaceae</taxon>
        <taxon>Clostridium</taxon>
    </lineage>
</organism>
<dbReference type="RefSeq" id="WP_066627254.1">
    <property type="nucleotide sequence ID" value="NZ_FQXL01000038.1"/>
</dbReference>
<comment type="caution">
    <text evidence="3">The sequence shown here is derived from an EMBL/GenBank/DDBJ whole genome shotgun (WGS) entry which is preliminary data.</text>
</comment>
<accession>A0A161X7C0</accession>
<evidence type="ECO:0000259" key="2">
    <source>
        <dbReference type="Pfam" id="PF25538"/>
    </source>
</evidence>
<reference evidence="3 4" key="1">
    <citation type="submission" date="2016-04" db="EMBL/GenBank/DDBJ databases">
        <title>Genome sequence of Clostridium magnum DSM 2767.</title>
        <authorList>
            <person name="Poehlein A."/>
            <person name="Uhlig R."/>
            <person name="Fischer R."/>
            <person name="Bahl H."/>
            <person name="Daniel R."/>
        </authorList>
    </citation>
    <scope>NUCLEOTIDE SEQUENCE [LARGE SCALE GENOMIC DNA]</scope>
    <source>
        <strain evidence="3 4">DSM 2767</strain>
    </source>
</reference>
<dbReference type="Pfam" id="PF25538">
    <property type="entry name" value="DUF7922"/>
    <property type="match status" value="1"/>
</dbReference>
<sequence length="416" mass="48678">MAQKKSYSRYFIILQEDEKGYSLSSDKTASGYAKLELKNDKCKISYYVQNLKKEMTPYYMVLVCNKKDVKKIIKISEMNIDDYGRADICYEYPVDNVAGSNISMDKVSGAAIVKLIEGRIISVMSGFATTEIPEWKNFVLVENKNRNSDEGEPKVEEKSSVEEKSIFDKYEESIELTKETERNEDVDDEKDQELIEDVREEVDNLEKDQIEEETESLRNEDIESVESLEQDKIEETIVIEDRQEKPVETEEISDDFSQPDKDYVKQTRNDKNDLLDYPRGSKAKFFKSLANGFEEIDDLCKDIKRCKWYKVNVKTIHNMYDVSDYNKYTTIYYPMISYYPYIKKYSHYLIGYKCDKDGEVKYLVYGIPGKKDAVEQPYGGKSGFVTWIPRDDETNSGYWLMFYDFKTATIIIPEKK</sequence>
<feature type="region of interest" description="Disordered" evidence="1">
    <location>
        <begin position="245"/>
        <end position="264"/>
    </location>
</feature>
<feature type="domain" description="DUF7922" evidence="2">
    <location>
        <begin position="10"/>
        <end position="120"/>
    </location>
</feature>
<evidence type="ECO:0000256" key="1">
    <source>
        <dbReference type="SAM" id="MobiDB-lite"/>
    </source>
</evidence>
<dbReference type="STRING" id="1121326.CLMAG_44900"/>
<dbReference type="Proteomes" id="UP000076603">
    <property type="component" value="Unassembled WGS sequence"/>
</dbReference>
<name>A0A161X7C0_9CLOT</name>
<dbReference type="PATRIC" id="fig|1121326.3.peg.4554"/>
<feature type="region of interest" description="Disordered" evidence="1">
    <location>
        <begin position="207"/>
        <end position="230"/>
    </location>
</feature>
<feature type="compositionally biased region" description="Basic and acidic residues" evidence="1">
    <location>
        <begin position="172"/>
        <end position="183"/>
    </location>
</feature>
<feature type="region of interest" description="Disordered" evidence="1">
    <location>
        <begin position="172"/>
        <end position="191"/>
    </location>
</feature>
<evidence type="ECO:0000313" key="4">
    <source>
        <dbReference type="Proteomes" id="UP000076603"/>
    </source>
</evidence>
<evidence type="ECO:0000313" key="3">
    <source>
        <dbReference type="EMBL" id="KZL90006.1"/>
    </source>
</evidence>
<gene>
    <name evidence="3" type="ORF">CLMAG_44900</name>
</gene>
<protein>
    <recommendedName>
        <fullName evidence="2">DUF7922 domain-containing protein</fullName>
    </recommendedName>
</protein>
<dbReference type="AlphaFoldDB" id="A0A161X7C0"/>
<dbReference type="EMBL" id="LWAE01000006">
    <property type="protein sequence ID" value="KZL90006.1"/>
    <property type="molecule type" value="Genomic_DNA"/>
</dbReference>
<proteinExistence type="predicted"/>
<dbReference type="InterPro" id="IPR057682">
    <property type="entry name" value="DUF7922"/>
</dbReference>
<keyword evidence="4" id="KW-1185">Reference proteome</keyword>